<keyword evidence="9" id="KW-1185">Reference proteome</keyword>
<dbReference type="InterPro" id="IPR001650">
    <property type="entry name" value="Helicase_C-like"/>
</dbReference>
<dbReference type="Pfam" id="PF00271">
    <property type="entry name" value="Helicase_C"/>
    <property type="match status" value="1"/>
</dbReference>
<dbReference type="GO" id="GO:0003677">
    <property type="term" value="F:DNA binding"/>
    <property type="evidence" value="ECO:0007669"/>
    <property type="project" value="InterPro"/>
</dbReference>
<dbReference type="SMART" id="SM00487">
    <property type="entry name" value="DEXDc"/>
    <property type="match status" value="1"/>
</dbReference>
<feature type="domain" description="Helicase ATP-binding" evidence="6">
    <location>
        <begin position="89"/>
        <end position="233"/>
    </location>
</feature>
<evidence type="ECO:0000259" key="6">
    <source>
        <dbReference type="PROSITE" id="PS51192"/>
    </source>
</evidence>
<dbReference type="GO" id="GO:0004386">
    <property type="term" value="F:helicase activity"/>
    <property type="evidence" value="ECO:0007669"/>
    <property type="project" value="UniProtKB-KW"/>
</dbReference>
<proteinExistence type="predicted"/>
<dbReference type="Pfam" id="PF18458">
    <property type="entry name" value="XPB_DRD"/>
    <property type="match status" value="1"/>
</dbReference>
<feature type="domain" description="Helicase C-terminal" evidence="7">
    <location>
        <begin position="323"/>
        <end position="475"/>
    </location>
</feature>
<organism evidence="8 9">
    <name type="scientific">Conexivisphaera calida</name>
    <dbReference type="NCBI Taxonomy" id="1874277"/>
    <lineage>
        <taxon>Archaea</taxon>
        <taxon>Nitrososphaerota</taxon>
        <taxon>Conexivisphaeria</taxon>
        <taxon>Conexivisphaerales</taxon>
        <taxon>Conexivisphaeraceae</taxon>
        <taxon>Conexivisphaera</taxon>
    </lineage>
</organism>
<dbReference type="OrthoDB" id="11644at2157"/>
<keyword evidence="3 8" id="KW-0347">Helicase</keyword>
<name>A0A4P2VCL0_9ARCH</name>
<evidence type="ECO:0000256" key="2">
    <source>
        <dbReference type="ARBA" id="ARBA00022801"/>
    </source>
</evidence>
<feature type="region of interest" description="Disordered" evidence="5">
    <location>
        <begin position="455"/>
        <end position="475"/>
    </location>
</feature>
<sequence>MRSPGDSRGSTPVRLRYQRGTVIVEGSWAPFARWDDRIGGYRALALYYSSIRKYLESSGRDILDEVLRLDGVEFRDGVSLRGFQEEALRSWESSGRRGIIVLPTGTGKTFVALKAMARLSVPTLVVVPTLDLQLQWSRRIEEGLGFTPGLLGGGRQEVRPVTVATYDSAYLHAEELGDRFGLLVFDEVHHLPAQNYRVIAEFSAAPYRMGLSATPERDDGLDESYPVLVGNIVYRAAVSELAGSEVAPFEVRRIYVDLSPEERSRYDALEREFRAAMARLGIDLRGRDGFQRLVKFAAKSGDARRALLDRLEMNRIAMNTEAKLLALRRVLAEHPDASSIIFTRYNDLAYRISREFLVPVITHETPKGEREEVLDGFRRGRYKVIATSMVLDEGVDVPDATLAIVLGGFGTARQFVQRLGRVLRKREGKTATMIEIIAKDTLDYNLSRRRRVAVRRSAEGEDQEGRRQARVSDAG</sequence>
<dbReference type="GO" id="GO:0140097">
    <property type="term" value="F:catalytic activity, acting on DNA"/>
    <property type="evidence" value="ECO:0007669"/>
    <property type="project" value="UniProtKB-ARBA"/>
</dbReference>
<gene>
    <name evidence="8" type="ORF">NAS2_0472</name>
</gene>
<dbReference type="Gene3D" id="3.40.50.300">
    <property type="entry name" value="P-loop containing nucleotide triphosphate hydrolases"/>
    <property type="match status" value="2"/>
</dbReference>
<dbReference type="InterPro" id="IPR014001">
    <property type="entry name" value="Helicase_ATP-bd"/>
</dbReference>
<dbReference type="InterPro" id="IPR040699">
    <property type="entry name" value="XPB_DRD"/>
</dbReference>
<evidence type="ECO:0000313" key="8">
    <source>
        <dbReference type="EMBL" id="BBE41861.1"/>
    </source>
</evidence>
<dbReference type="GO" id="GO:0005524">
    <property type="term" value="F:ATP binding"/>
    <property type="evidence" value="ECO:0007669"/>
    <property type="project" value="UniProtKB-KW"/>
</dbReference>
<dbReference type="Pfam" id="PF04851">
    <property type="entry name" value="ResIII"/>
    <property type="match status" value="1"/>
</dbReference>
<protein>
    <submittedName>
        <fullName evidence="8">DNA helicase</fullName>
    </submittedName>
</protein>
<feature type="compositionally biased region" description="Basic and acidic residues" evidence="5">
    <location>
        <begin position="456"/>
        <end position="467"/>
    </location>
</feature>
<dbReference type="PANTHER" id="PTHR11274:SF0">
    <property type="entry name" value="GENERAL TRANSCRIPTION AND DNA REPAIR FACTOR IIH HELICASE SUBUNIT XPB"/>
    <property type="match status" value="1"/>
</dbReference>
<accession>A0A4P2VCL0</accession>
<dbReference type="Gene3D" id="3.40.1170.30">
    <property type="match status" value="1"/>
</dbReference>
<dbReference type="PROSITE" id="PS51194">
    <property type="entry name" value="HELICASE_CTER"/>
    <property type="match status" value="1"/>
</dbReference>
<reference evidence="8 9" key="1">
    <citation type="journal article" date="2019" name="ISME J.">
        <title>Isolation and characterization of a thermophilic sulfur- and iron-reducing thaumarchaeote from a terrestrial acidic hot spring.</title>
        <authorList>
            <person name="Kato S."/>
            <person name="Itoh T."/>
            <person name="Yuki M."/>
            <person name="Nagamori M."/>
            <person name="Ohnishi M."/>
            <person name="Uematsu K."/>
            <person name="Suzuki K."/>
            <person name="Takashina T."/>
            <person name="Ohkuma M."/>
        </authorList>
    </citation>
    <scope>NUCLEOTIDE SEQUENCE [LARGE SCALE GENOMIC DNA]</scope>
    <source>
        <strain evidence="8 9">NAS-02</strain>
    </source>
</reference>
<dbReference type="KEGG" id="ccai:NAS2_0472"/>
<dbReference type="EMBL" id="AP018732">
    <property type="protein sequence ID" value="BBE41861.1"/>
    <property type="molecule type" value="Genomic_DNA"/>
</dbReference>
<dbReference type="CDD" id="cd17926">
    <property type="entry name" value="DEXHc_RE"/>
    <property type="match status" value="1"/>
</dbReference>
<dbReference type="Proteomes" id="UP000509448">
    <property type="component" value="Chromosome"/>
</dbReference>
<dbReference type="GeneID" id="55584290"/>
<dbReference type="SUPFAM" id="SSF52540">
    <property type="entry name" value="P-loop containing nucleoside triphosphate hydrolases"/>
    <property type="match status" value="1"/>
</dbReference>
<dbReference type="GO" id="GO:0016787">
    <property type="term" value="F:hydrolase activity"/>
    <property type="evidence" value="ECO:0007669"/>
    <property type="project" value="UniProtKB-KW"/>
</dbReference>
<evidence type="ECO:0000313" key="9">
    <source>
        <dbReference type="Proteomes" id="UP000509448"/>
    </source>
</evidence>
<dbReference type="RefSeq" id="WP_174448156.1">
    <property type="nucleotide sequence ID" value="NZ_AP018732.1"/>
</dbReference>
<evidence type="ECO:0000256" key="5">
    <source>
        <dbReference type="SAM" id="MobiDB-lite"/>
    </source>
</evidence>
<evidence type="ECO:0000256" key="3">
    <source>
        <dbReference type="ARBA" id="ARBA00022806"/>
    </source>
</evidence>
<dbReference type="InterPro" id="IPR006935">
    <property type="entry name" value="Helicase/UvrB_N"/>
</dbReference>
<evidence type="ECO:0000256" key="4">
    <source>
        <dbReference type="ARBA" id="ARBA00022840"/>
    </source>
</evidence>
<dbReference type="AlphaFoldDB" id="A0A4P2VCL0"/>
<dbReference type="InterPro" id="IPR027417">
    <property type="entry name" value="P-loop_NTPase"/>
</dbReference>
<evidence type="ECO:0000259" key="7">
    <source>
        <dbReference type="PROSITE" id="PS51194"/>
    </source>
</evidence>
<evidence type="ECO:0000256" key="1">
    <source>
        <dbReference type="ARBA" id="ARBA00022741"/>
    </source>
</evidence>
<keyword evidence="2" id="KW-0378">Hydrolase</keyword>
<dbReference type="SMART" id="SM00490">
    <property type="entry name" value="HELICc"/>
    <property type="match status" value="1"/>
</dbReference>
<dbReference type="InterPro" id="IPR050615">
    <property type="entry name" value="ATP-dep_DNA_Helicase"/>
</dbReference>
<keyword evidence="1" id="KW-0547">Nucleotide-binding</keyword>
<dbReference type="PROSITE" id="PS51192">
    <property type="entry name" value="HELICASE_ATP_BIND_1"/>
    <property type="match status" value="1"/>
</dbReference>
<keyword evidence="4" id="KW-0067">ATP-binding</keyword>
<dbReference type="PANTHER" id="PTHR11274">
    <property type="entry name" value="RAD25/XP-B DNA REPAIR HELICASE"/>
    <property type="match status" value="1"/>
</dbReference>